<feature type="repeat" description="TNFR-Cys" evidence="6">
    <location>
        <begin position="70"/>
        <end position="106"/>
    </location>
</feature>
<gene>
    <name evidence="11" type="ORF">P4O66_010353</name>
</gene>
<proteinExistence type="predicted"/>
<dbReference type="PANTHER" id="PTHR46861">
    <property type="entry name" value="TUMOR NECROSIS FACTOR RECEPTOR SUPERFAMILY MEMBER 1A"/>
    <property type="match status" value="1"/>
</dbReference>
<dbReference type="AlphaFoldDB" id="A0AAD8ZCD7"/>
<evidence type="ECO:0000256" key="8">
    <source>
        <dbReference type="SAM" id="Phobius"/>
    </source>
</evidence>
<evidence type="ECO:0000313" key="12">
    <source>
        <dbReference type="Proteomes" id="UP001239994"/>
    </source>
</evidence>
<feature type="disulfide bond" evidence="6">
    <location>
        <begin position="170"/>
        <end position="183"/>
    </location>
</feature>
<evidence type="ECO:0000259" key="10">
    <source>
        <dbReference type="PROSITE" id="PS50050"/>
    </source>
</evidence>
<evidence type="ECO:0000256" key="3">
    <source>
        <dbReference type="ARBA" id="ARBA00022737"/>
    </source>
</evidence>
<accession>A0AAD8ZCD7</accession>
<dbReference type="GO" id="GO:0006954">
    <property type="term" value="P:inflammatory response"/>
    <property type="evidence" value="ECO:0007669"/>
    <property type="project" value="TreeGrafter"/>
</dbReference>
<organism evidence="11 12">
    <name type="scientific">Electrophorus voltai</name>
    <dbReference type="NCBI Taxonomy" id="2609070"/>
    <lineage>
        <taxon>Eukaryota</taxon>
        <taxon>Metazoa</taxon>
        <taxon>Chordata</taxon>
        <taxon>Craniata</taxon>
        <taxon>Vertebrata</taxon>
        <taxon>Euteleostomi</taxon>
        <taxon>Actinopterygii</taxon>
        <taxon>Neopterygii</taxon>
        <taxon>Teleostei</taxon>
        <taxon>Ostariophysi</taxon>
        <taxon>Gymnotiformes</taxon>
        <taxon>Gymnotoidei</taxon>
        <taxon>Gymnotidae</taxon>
        <taxon>Electrophorus</taxon>
    </lineage>
</organism>
<keyword evidence="2" id="KW-0732">Signal</keyword>
<dbReference type="InterPro" id="IPR000488">
    <property type="entry name" value="Death_dom"/>
</dbReference>
<dbReference type="SUPFAM" id="SSF47986">
    <property type="entry name" value="DEATH domain"/>
    <property type="match status" value="1"/>
</dbReference>
<dbReference type="InterPro" id="IPR033994">
    <property type="entry name" value="TNFRSF1A_death"/>
</dbReference>
<protein>
    <recommendedName>
        <fullName evidence="13">Tumor necrosis factor receptor superfamily, member 1a</fullName>
    </recommendedName>
</protein>
<evidence type="ECO:0000256" key="6">
    <source>
        <dbReference type="PROSITE-ProRule" id="PRU00206"/>
    </source>
</evidence>
<dbReference type="PROSITE" id="PS50050">
    <property type="entry name" value="TNFR_NGFR_2"/>
    <property type="match status" value="3"/>
</dbReference>
<dbReference type="InterPro" id="IPR001368">
    <property type="entry name" value="TNFR/NGFR_Cys_rich_reg"/>
</dbReference>
<feature type="domain" description="TNFR-Cys" evidence="10">
    <location>
        <begin position="70"/>
        <end position="106"/>
    </location>
</feature>
<dbReference type="PANTHER" id="PTHR46861:SF1">
    <property type="entry name" value="TUMOR NECROSIS FACTOR RECEPTOR SUPERFAMILY MEMBER 1A"/>
    <property type="match status" value="1"/>
</dbReference>
<dbReference type="InterPro" id="IPR011029">
    <property type="entry name" value="DEATH-like_dom_sf"/>
</dbReference>
<dbReference type="CDD" id="cd08313">
    <property type="entry name" value="Death_TNFR1"/>
    <property type="match status" value="1"/>
</dbReference>
<feature type="transmembrane region" description="Helical" evidence="8">
    <location>
        <begin position="239"/>
        <end position="262"/>
    </location>
</feature>
<comment type="caution">
    <text evidence="11">The sequence shown here is derived from an EMBL/GenBank/DDBJ whole genome shotgun (WGS) entry which is preliminary data.</text>
</comment>
<name>A0AAD8ZCD7_9TELE</name>
<feature type="domain" description="TNFR-Cys" evidence="10">
    <location>
        <begin position="150"/>
        <end position="191"/>
    </location>
</feature>
<feature type="domain" description="TNFR-Cys" evidence="10">
    <location>
        <begin position="108"/>
        <end position="149"/>
    </location>
</feature>
<keyword evidence="8" id="KW-0812">Transmembrane</keyword>
<evidence type="ECO:0000256" key="4">
    <source>
        <dbReference type="ARBA" id="ARBA00023157"/>
    </source>
</evidence>
<dbReference type="Pfam" id="PF00531">
    <property type="entry name" value="Death"/>
    <property type="match status" value="1"/>
</dbReference>
<dbReference type="SMART" id="SM00208">
    <property type="entry name" value="TNFR"/>
    <property type="match status" value="4"/>
</dbReference>
<evidence type="ECO:0008006" key="13">
    <source>
        <dbReference type="Google" id="ProtNLM"/>
    </source>
</evidence>
<keyword evidence="5" id="KW-0325">Glycoprotein</keyword>
<dbReference type="Proteomes" id="UP001239994">
    <property type="component" value="Unassembled WGS sequence"/>
</dbReference>
<dbReference type="GO" id="GO:0005031">
    <property type="term" value="F:tumor necrosis factor receptor activity"/>
    <property type="evidence" value="ECO:0007669"/>
    <property type="project" value="TreeGrafter"/>
</dbReference>
<feature type="disulfide bond" evidence="6">
    <location>
        <begin position="173"/>
        <end position="191"/>
    </location>
</feature>
<dbReference type="SUPFAM" id="SSF57586">
    <property type="entry name" value="TNF receptor-like"/>
    <property type="match status" value="2"/>
</dbReference>
<keyword evidence="1" id="KW-0053">Apoptosis</keyword>
<evidence type="ECO:0000256" key="2">
    <source>
        <dbReference type="ARBA" id="ARBA00022729"/>
    </source>
</evidence>
<keyword evidence="8" id="KW-0472">Membrane</keyword>
<keyword evidence="12" id="KW-1185">Reference proteome</keyword>
<dbReference type="PROSITE" id="PS50017">
    <property type="entry name" value="DEATH_DOMAIN"/>
    <property type="match status" value="1"/>
</dbReference>
<feature type="transmembrane region" description="Helical" evidence="8">
    <location>
        <begin position="20"/>
        <end position="36"/>
    </location>
</feature>
<dbReference type="GO" id="GO:0043235">
    <property type="term" value="C:receptor complex"/>
    <property type="evidence" value="ECO:0007669"/>
    <property type="project" value="TreeGrafter"/>
</dbReference>
<dbReference type="Pfam" id="PF00020">
    <property type="entry name" value="TNFR_c6"/>
    <property type="match status" value="2"/>
</dbReference>
<comment type="caution">
    <text evidence="6">Lacks conserved residue(s) required for the propagation of feature annotation.</text>
</comment>
<evidence type="ECO:0000256" key="1">
    <source>
        <dbReference type="ARBA" id="ARBA00022703"/>
    </source>
</evidence>
<dbReference type="Gene3D" id="1.10.533.10">
    <property type="entry name" value="Death Domain, Fas"/>
    <property type="match status" value="1"/>
</dbReference>
<feature type="domain" description="Death" evidence="9">
    <location>
        <begin position="347"/>
        <end position="437"/>
    </location>
</feature>
<dbReference type="InterPro" id="IPR052493">
    <property type="entry name" value="TNFRSF1A"/>
</dbReference>
<feature type="disulfide bond" evidence="6">
    <location>
        <begin position="84"/>
        <end position="97"/>
    </location>
</feature>
<dbReference type="GO" id="GO:0006915">
    <property type="term" value="P:apoptotic process"/>
    <property type="evidence" value="ECO:0007669"/>
    <property type="project" value="UniProtKB-KW"/>
</dbReference>
<keyword evidence="7" id="KW-0175">Coiled coil</keyword>
<feature type="repeat" description="TNFR-Cys" evidence="6">
    <location>
        <begin position="108"/>
        <end position="149"/>
    </location>
</feature>
<evidence type="ECO:0000259" key="9">
    <source>
        <dbReference type="PROSITE" id="PS50017"/>
    </source>
</evidence>
<keyword evidence="4 6" id="KW-1015">Disulfide bond</keyword>
<evidence type="ECO:0000256" key="5">
    <source>
        <dbReference type="ARBA" id="ARBA00023180"/>
    </source>
</evidence>
<sequence length="448" mass="50904">MLGWTRVPVNGKGKRNACHVFFFCWISFLGYGSIMVKHNLARRFLILLWQADAISDKTLEGQYNSSQSVSCSENEYENDNGVCCDKCPPGFKLKKKCTGKGLRSQCEKCSSGTYQENTNYFENCFRCDKCLKKNAVEITPCTHFKNRECGCKKGYYKKEISSSSWYCASCKKCGDGERQDPECAGKKDTVCICKDLYYRVDNKTCAPCTNCSPEFCSQCPGFIITKPTHKPEATLTGPYIILITITVLSMTVTVGFIGYIVLRKWIKLRCRGQSSTSWPESLEPQQHVGVQSDTKVCRLLLAYCLQSLNFTDLPIKVDESPLFTSQCATTKKDLVLPDCIPREIKSHEFIYFLLDEVPISRFKELVRRLNISEQDIERAERDNRAFMDAQYQMLKLWSQSGHGGGINIFPQSLVHECICTLKDMNLHGCAENIENKYCTEAQTLTLHI</sequence>
<keyword evidence="8" id="KW-1133">Transmembrane helix</keyword>
<keyword evidence="3" id="KW-0677">Repeat</keyword>
<feature type="repeat" description="TNFR-Cys" evidence="6">
    <location>
        <begin position="150"/>
        <end position="191"/>
    </location>
</feature>
<reference evidence="11" key="1">
    <citation type="submission" date="2023-03" db="EMBL/GenBank/DDBJ databases">
        <title>Electrophorus voltai genome.</title>
        <authorList>
            <person name="Bian C."/>
        </authorList>
    </citation>
    <scope>NUCLEOTIDE SEQUENCE</scope>
    <source>
        <strain evidence="11">CB-2022</strain>
        <tissue evidence="11">Muscle</tissue>
    </source>
</reference>
<evidence type="ECO:0000256" key="7">
    <source>
        <dbReference type="SAM" id="Coils"/>
    </source>
</evidence>
<dbReference type="EMBL" id="JAROKS010000016">
    <property type="protein sequence ID" value="KAK1795170.1"/>
    <property type="molecule type" value="Genomic_DNA"/>
</dbReference>
<dbReference type="Gene3D" id="2.10.50.10">
    <property type="entry name" value="Tumor Necrosis Factor Receptor, subunit A, domain 2"/>
    <property type="match status" value="2"/>
</dbReference>
<feature type="coiled-coil region" evidence="7">
    <location>
        <begin position="362"/>
        <end position="389"/>
    </location>
</feature>
<feature type="disulfide bond" evidence="6">
    <location>
        <begin position="109"/>
        <end position="124"/>
    </location>
</feature>
<dbReference type="GO" id="GO:0043120">
    <property type="term" value="F:tumor necrosis factor binding"/>
    <property type="evidence" value="ECO:0007669"/>
    <property type="project" value="TreeGrafter"/>
</dbReference>
<evidence type="ECO:0000313" key="11">
    <source>
        <dbReference type="EMBL" id="KAK1795170.1"/>
    </source>
</evidence>
<dbReference type="GO" id="GO:0045121">
    <property type="term" value="C:membrane raft"/>
    <property type="evidence" value="ECO:0007669"/>
    <property type="project" value="TreeGrafter"/>
</dbReference>